<feature type="binding site" evidence="11">
    <location>
        <position position="241"/>
    </location>
    <ligand>
        <name>FAD</name>
        <dbReference type="ChEBI" id="CHEBI:57692"/>
    </ligand>
</feature>
<evidence type="ECO:0000256" key="5">
    <source>
        <dbReference type="ARBA" id="ARBA00022490"/>
    </source>
</evidence>
<dbReference type="GO" id="GO:0003677">
    <property type="term" value="F:DNA binding"/>
    <property type="evidence" value="ECO:0007669"/>
    <property type="project" value="TreeGrafter"/>
</dbReference>
<keyword evidence="15" id="KW-1185">Reference proteome</keyword>
<accession>A0AAN8PXU0</accession>
<dbReference type="PROSITE" id="PS51645">
    <property type="entry name" value="PHR_CRY_ALPHA_BETA"/>
    <property type="match status" value="1"/>
</dbReference>
<dbReference type="InterPro" id="IPR006050">
    <property type="entry name" value="DNA_photolyase_N"/>
</dbReference>
<feature type="site" description="Electron transfer via tryptophanyl radical" evidence="12">
    <location>
        <position position="331"/>
    </location>
</feature>
<evidence type="ECO:0000256" key="11">
    <source>
        <dbReference type="PIRSR" id="PIRSR602081-1"/>
    </source>
</evidence>
<feature type="binding site" evidence="11">
    <location>
        <begin position="398"/>
        <end position="400"/>
    </location>
    <ligand>
        <name>FAD</name>
        <dbReference type="ChEBI" id="CHEBI:57692"/>
    </ligand>
</feature>
<keyword evidence="8 11" id="KW-0274">FAD</keyword>
<evidence type="ECO:0000256" key="4">
    <source>
        <dbReference type="ARBA" id="ARBA00021159"/>
    </source>
</evidence>
<dbReference type="GO" id="GO:0032922">
    <property type="term" value="P:circadian regulation of gene expression"/>
    <property type="evidence" value="ECO:0007669"/>
    <property type="project" value="TreeGrafter"/>
</dbReference>
<dbReference type="Proteomes" id="UP001347796">
    <property type="component" value="Unassembled WGS sequence"/>
</dbReference>
<dbReference type="InterPro" id="IPR036155">
    <property type="entry name" value="Crypto/Photolyase_N_sf"/>
</dbReference>
<dbReference type="GO" id="GO:0005634">
    <property type="term" value="C:nucleus"/>
    <property type="evidence" value="ECO:0007669"/>
    <property type="project" value="UniProtKB-SubCell"/>
</dbReference>
<evidence type="ECO:0000256" key="12">
    <source>
        <dbReference type="PIRSR" id="PIRSR602081-2"/>
    </source>
</evidence>
<feature type="site" description="Electron transfer via tryptophanyl radical" evidence="12">
    <location>
        <position position="408"/>
    </location>
</feature>
<evidence type="ECO:0000259" key="13">
    <source>
        <dbReference type="PROSITE" id="PS51645"/>
    </source>
</evidence>
<dbReference type="Pfam" id="PF03441">
    <property type="entry name" value="FAD_binding_7"/>
    <property type="match status" value="1"/>
</dbReference>
<feature type="site" description="Electron transfer via tryptophanyl radical" evidence="12">
    <location>
        <position position="385"/>
    </location>
</feature>
<comment type="subcellular location">
    <subcellularLocation>
        <location evidence="2">Cytoplasm</location>
        <location evidence="2">Perinuclear region</location>
    </subcellularLocation>
    <subcellularLocation>
        <location evidence="1">Nucleus</location>
    </subcellularLocation>
</comment>
<sequence length="548" mass="63700">MSKDKYNLKKDVSVHWFRHGLRLYDNPALLAALENCEQFYAIFIFDGEVAGTKTAAYPRMSFLIECLHDLNKQLKEKGGQLYVFRGDPVETFTNLFKEWGVTKLTFEVDPEPIWYERDNKVKALCEKKNVKWEEYHGHTLWNPNEVIENNGGSPPLTFKLFTQTSELVGLPPRPRAYPDFSKVKMDVSNNDNNRFFIPTCEDLGVFPETEHQKNPLNHYIGGEVRGRKLLETRMKVESVAYESGYCMPNQYKPDLLGPPLSLSPHLRFGSISVREFYWRLRDTYTEMYPDKDIPVSLTAMLIWREYFYTMSVNNIKFNQMADNPVCLNIKWYKNQEQLEKWTNGQTGFPWIDACMNQLRTEGWVHHVGRHMVACFLTRGDLWISWEDGLKVFDKYLIDADWSVCAGNWMWVSSSAFEKMLQCPKCFSPGMYGRRMDPTGEYIRRYVPELGKMSLNYIFEPWKAPQEVQEKAGCVIGKDYPPPMVNHREASQRNQKLMEEAKNLLMNKKNSHCCPSDEKEVRDFVWLPDHTPAGSVCSGDTLCGGIESL</sequence>
<evidence type="ECO:0000256" key="7">
    <source>
        <dbReference type="ARBA" id="ARBA00022741"/>
    </source>
</evidence>
<evidence type="ECO:0000256" key="10">
    <source>
        <dbReference type="ARBA" id="ARBA00023242"/>
    </source>
</evidence>
<dbReference type="EMBL" id="JAZGQO010000004">
    <property type="protein sequence ID" value="KAK6187828.1"/>
    <property type="molecule type" value="Genomic_DNA"/>
</dbReference>
<dbReference type="InterPro" id="IPR014729">
    <property type="entry name" value="Rossmann-like_a/b/a_fold"/>
</dbReference>
<comment type="cofactor">
    <cofactor evidence="11">
        <name>FAD</name>
        <dbReference type="ChEBI" id="CHEBI:57692"/>
    </cofactor>
    <text evidence="11">Binds 1 FAD per subunit.</text>
</comment>
<keyword evidence="6 11" id="KW-0285">Flavoprotein</keyword>
<reference evidence="14 15" key="1">
    <citation type="submission" date="2024-01" db="EMBL/GenBank/DDBJ databases">
        <title>The genome of the rayed Mediterranean limpet Patella caerulea (Linnaeus, 1758).</title>
        <authorList>
            <person name="Anh-Thu Weber A."/>
            <person name="Halstead-Nussloch G."/>
        </authorList>
    </citation>
    <scope>NUCLEOTIDE SEQUENCE [LARGE SCALE GENOMIC DNA]</scope>
    <source>
        <strain evidence="14">AATW-2023a</strain>
        <tissue evidence="14">Whole specimen</tissue>
    </source>
</reference>
<comment type="similarity">
    <text evidence="3">Belongs to the DNA photolyase class-1 family.</text>
</comment>
<dbReference type="InterPro" id="IPR002081">
    <property type="entry name" value="Cryptochrome/DNA_photolyase_1"/>
</dbReference>
<dbReference type="PANTHER" id="PTHR11455:SF17">
    <property type="entry name" value="CRYPTOCHROME-1"/>
    <property type="match status" value="1"/>
</dbReference>
<organism evidence="14 15">
    <name type="scientific">Patella caerulea</name>
    <name type="common">Rayed Mediterranean limpet</name>
    <dbReference type="NCBI Taxonomy" id="87958"/>
    <lineage>
        <taxon>Eukaryota</taxon>
        <taxon>Metazoa</taxon>
        <taxon>Spiralia</taxon>
        <taxon>Lophotrochozoa</taxon>
        <taxon>Mollusca</taxon>
        <taxon>Gastropoda</taxon>
        <taxon>Patellogastropoda</taxon>
        <taxon>Patelloidea</taxon>
        <taxon>Patellidae</taxon>
        <taxon>Patella</taxon>
    </lineage>
</organism>
<dbReference type="PANTHER" id="PTHR11455">
    <property type="entry name" value="CRYPTOCHROME"/>
    <property type="match status" value="1"/>
</dbReference>
<dbReference type="InterPro" id="IPR036134">
    <property type="entry name" value="Crypto/Photolyase_FAD-like_sf"/>
</dbReference>
<dbReference type="GO" id="GO:0045892">
    <property type="term" value="P:negative regulation of DNA-templated transcription"/>
    <property type="evidence" value="ECO:0007669"/>
    <property type="project" value="TreeGrafter"/>
</dbReference>
<dbReference type="AlphaFoldDB" id="A0AAN8PXU0"/>
<gene>
    <name evidence="14" type="ORF">SNE40_005766</name>
</gene>
<evidence type="ECO:0000256" key="1">
    <source>
        <dbReference type="ARBA" id="ARBA00004123"/>
    </source>
</evidence>
<keyword evidence="5" id="KW-0963">Cytoplasm</keyword>
<keyword evidence="9" id="KW-0675">Receptor</keyword>
<dbReference type="Pfam" id="PF00875">
    <property type="entry name" value="DNA_photolyase"/>
    <property type="match status" value="1"/>
</dbReference>
<dbReference type="SUPFAM" id="SSF52425">
    <property type="entry name" value="Cryptochrome/photolyase, N-terminal domain"/>
    <property type="match status" value="1"/>
</dbReference>
<evidence type="ECO:0000256" key="8">
    <source>
        <dbReference type="ARBA" id="ARBA00022827"/>
    </source>
</evidence>
<evidence type="ECO:0000313" key="15">
    <source>
        <dbReference type="Proteomes" id="UP001347796"/>
    </source>
</evidence>
<evidence type="ECO:0000256" key="3">
    <source>
        <dbReference type="ARBA" id="ARBA00005862"/>
    </source>
</evidence>
<evidence type="ECO:0000256" key="2">
    <source>
        <dbReference type="ARBA" id="ARBA00004556"/>
    </source>
</evidence>
<protein>
    <recommendedName>
        <fullName evidence="4">Cryptochrome-1</fullName>
    </recommendedName>
</protein>
<dbReference type="Gene3D" id="1.25.40.80">
    <property type="match status" value="1"/>
</dbReference>
<dbReference type="Gene3D" id="1.10.579.10">
    <property type="entry name" value="DNA Cyclobutane Dipyrimidine Photolyase, subunit A, domain 3"/>
    <property type="match status" value="1"/>
</dbReference>
<keyword evidence="10" id="KW-0539">Nucleus</keyword>
<dbReference type="InterPro" id="IPR005101">
    <property type="entry name" value="Cryptochr/Photolyase_FAD-bd"/>
</dbReference>
<dbReference type="GO" id="GO:0048471">
    <property type="term" value="C:perinuclear region of cytoplasm"/>
    <property type="evidence" value="ECO:0007669"/>
    <property type="project" value="UniProtKB-SubCell"/>
</dbReference>
<dbReference type="SUPFAM" id="SSF48173">
    <property type="entry name" value="Cryptochrome/photolyase FAD-binding domain"/>
    <property type="match status" value="1"/>
</dbReference>
<proteinExistence type="inferred from homology"/>
<name>A0AAN8PXU0_PATCE</name>
<dbReference type="GO" id="GO:0071949">
    <property type="term" value="F:FAD binding"/>
    <property type="evidence" value="ECO:0007669"/>
    <property type="project" value="TreeGrafter"/>
</dbReference>
<feature type="domain" description="Photolyase/cryptochrome alpha/beta" evidence="13">
    <location>
        <begin position="11"/>
        <end position="140"/>
    </location>
</feature>
<evidence type="ECO:0000313" key="14">
    <source>
        <dbReference type="EMBL" id="KAK6187828.1"/>
    </source>
</evidence>
<evidence type="ECO:0000256" key="9">
    <source>
        <dbReference type="ARBA" id="ARBA00023170"/>
    </source>
</evidence>
<comment type="caution">
    <text evidence="14">The sequence shown here is derived from an EMBL/GenBank/DDBJ whole genome shotgun (WGS) entry which is preliminary data.</text>
</comment>
<keyword evidence="7" id="KW-0547">Nucleotide-binding</keyword>
<evidence type="ECO:0000256" key="6">
    <source>
        <dbReference type="ARBA" id="ARBA00022630"/>
    </source>
</evidence>
<dbReference type="GO" id="GO:0043153">
    <property type="term" value="P:entrainment of circadian clock by photoperiod"/>
    <property type="evidence" value="ECO:0007669"/>
    <property type="project" value="TreeGrafter"/>
</dbReference>
<dbReference type="Gene3D" id="3.40.50.620">
    <property type="entry name" value="HUPs"/>
    <property type="match status" value="1"/>
</dbReference>